<feature type="compositionally biased region" description="Low complexity" evidence="1">
    <location>
        <begin position="72"/>
        <end position="87"/>
    </location>
</feature>
<name>A0A8T8SH75_9BASI</name>
<protein>
    <submittedName>
        <fullName evidence="2">Uncharacterized protein</fullName>
    </submittedName>
</protein>
<feature type="region of interest" description="Disordered" evidence="1">
    <location>
        <begin position="200"/>
        <end position="242"/>
    </location>
</feature>
<proteinExistence type="predicted"/>
<evidence type="ECO:0000313" key="2">
    <source>
        <dbReference type="EMBL" id="KAE8240400.1"/>
    </source>
</evidence>
<gene>
    <name evidence="2" type="ORF">A4X03_0g8535</name>
</gene>
<dbReference type="EMBL" id="LWDD02002643">
    <property type="protein sequence ID" value="KAE8240400.1"/>
    <property type="molecule type" value="Genomic_DNA"/>
</dbReference>
<comment type="caution">
    <text evidence="2">The sequence shown here is derived from an EMBL/GenBank/DDBJ whole genome shotgun (WGS) entry which is preliminary data.</text>
</comment>
<sequence length="276" mass="29661">MTLGSRLVSPFSIVVECSQHQLPHPRTQPHTIISNSSSNISTHATLTSRHSTTLIVTLPTLRTRTTRRQPAHTHSSSSTVTSTSSTTPHRRPNTIPTTLPPILWSTSAPANFDTGGSEEEQLPFLGLASPPTRQRAWDLLKVLVTADLGLVKAHTLSIVAPIALVSAWEERDQLVQKNMLVSLLPLLRALPETWRVADSALGGDEDQDDDEDGEEGSQGGTQDEGAGPSQRKSKGGVSSSPSFSAFEKWIQTGCGGTPELCFSTIVLFLVTVPESI</sequence>
<organism evidence="2 3">
    <name type="scientific">Tilletia caries</name>
    <name type="common">wheat bunt fungus</name>
    <dbReference type="NCBI Taxonomy" id="13290"/>
    <lineage>
        <taxon>Eukaryota</taxon>
        <taxon>Fungi</taxon>
        <taxon>Dikarya</taxon>
        <taxon>Basidiomycota</taxon>
        <taxon>Ustilaginomycotina</taxon>
        <taxon>Exobasidiomycetes</taxon>
        <taxon>Tilletiales</taxon>
        <taxon>Tilletiaceae</taxon>
        <taxon>Tilletia</taxon>
    </lineage>
</organism>
<feature type="region of interest" description="Disordered" evidence="1">
    <location>
        <begin position="62"/>
        <end position="100"/>
    </location>
</feature>
<evidence type="ECO:0000313" key="3">
    <source>
        <dbReference type="Proteomes" id="UP000077671"/>
    </source>
</evidence>
<reference evidence="2" key="1">
    <citation type="submission" date="2016-04" db="EMBL/GenBank/DDBJ databases">
        <authorList>
            <person name="Nguyen H.D."/>
            <person name="Kesanakurti P."/>
            <person name="Cullis J."/>
            <person name="Levesque C.A."/>
            <person name="Hambleton S."/>
        </authorList>
    </citation>
    <scope>NUCLEOTIDE SEQUENCE</scope>
    <source>
        <strain evidence="2">DAOMC 238032</strain>
    </source>
</reference>
<accession>A0A8T8SH75</accession>
<feature type="compositionally biased region" description="Acidic residues" evidence="1">
    <location>
        <begin position="203"/>
        <end position="215"/>
    </location>
</feature>
<reference evidence="2" key="2">
    <citation type="journal article" date="2019" name="IMA Fungus">
        <title>Genome sequencing and comparison of five Tilletia species to identify candidate genes for the detection of regulated species infecting wheat.</title>
        <authorList>
            <person name="Nguyen H.D.T."/>
            <person name="Sultana T."/>
            <person name="Kesanakurti P."/>
            <person name="Hambleton S."/>
        </authorList>
    </citation>
    <scope>NUCLEOTIDE SEQUENCE</scope>
    <source>
        <strain evidence="2">DAOMC 238032</strain>
    </source>
</reference>
<dbReference type="Proteomes" id="UP000077671">
    <property type="component" value="Unassembled WGS sequence"/>
</dbReference>
<dbReference type="AlphaFoldDB" id="A0A8T8SH75"/>
<evidence type="ECO:0000256" key="1">
    <source>
        <dbReference type="SAM" id="MobiDB-lite"/>
    </source>
</evidence>